<dbReference type="InterPro" id="IPR041304">
    <property type="entry name" value="AbiTii"/>
</dbReference>
<reference evidence="2" key="1">
    <citation type="submission" date="2018-12" db="EMBL/GenBank/DDBJ databases">
        <title>Three Rhizobium rhizogenes strains isolated from the same crown gall tumor carry diverse plasmids.</title>
        <authorList>
            <person name="Pulawska J."/>
            <person name="Kuzmanovic N."/>
        </authorList>
    </citation>
    <scope>NUCLEOTIDE SEQUENCE</scope>
    <source>
        <strain evidence="2">Colt5.8</strain>
        <plasmid evidence="2">pColt5.8d</plasmid>
    </source>
</reference>
<dbReference type="EMBL" id="MK318974">
    <property type="protein sequence ID" value="QCL10077.1"/>
    <property type="molecule type" value="Genomic_DNA"/>
</dbReference>
<geneLocation type="plasmid" evidence="2">
    <name>pColt5.8d</name>
</geneLocation>
<evidence type="ECO:0000313" key="2">
    <source>
        <dbReference type="EMBL" id="QCL10077.1"/>
    </source>
</evidence>
<keyword evidence="2" id="KW-0614">Plasmid</keyword>
<protein>
    <recommendedName>
        <fullName evidence="1">AbiTii domain-containing protein</fullName>
    </recommendedName>
</protein>
<accession>A0A7S4ZS97</accession>
<dbReference type="Pfam" id="PF18864">
    <property type="entry name" value="AbiTii"/>
    <property type="match status" value="1"/>
</dbReference>
<organism evidence="2">
    <name type="scientific">Rhizobium rhizogenes</name>
    <name type="common">Agrobacterium rhizogenes</name>
    <dbReference type="NCBI Taxonomy" id="359"/>
    <lineage>
        <taxon>Bacteria</taxon>
        <taxon>Pseudomonadati</taxon>
        <taxon>Pseudomonadota</taxon>
        <taxon>Alphaproteobacteria</taxon>
        <taxon>Hyphomicrobiales</taxon>
        <taxon>Rhizobiaceae</taxon>
        <taxon>Rhizobium/Agrobacterium group</taxon>
        <taxon>Rhizobium</taxon>
    </lineage>
</organism>
<dbReference type="AlphaFoldDB" id="A0A7S4ZS97"/>
<feature type="domain" description="AbiTii" evidence="1">
    <location>
        <begin position="4"/>
        <end position="183"/>
    </location>
</feature>
<sequence>MVGLVEEIQADALDDHIPVSTLLRKVKVAAVKLKLVAVENWVDMELNGYSGDLPEYRELRGQPKAYNPIRGQWIPIIDPNPEVQAILSQASTRQSIAEIEDLLKLDSKGTLQKPLPAEIITAINRGNSIPLGEMSVHISRSDIAGIPDRVRTMILDWALELEKNGVMGEGLSFTKEEKERAVTNYNIQNFNGVIGNNNRVRDIVGGDMNLTDVGRLTGQLRSRLGELAEEGADADAVDKATSAILQQLEASKPDHGVIRGLLQDCRNAISSAAGGMISSGALALIAPYLPVIGP</sequence>
<dbReference type="RefSeq" id="WP_200985172.1">
    <property type="nucleotide sequence ID" value="NZ_MK318974.1"/>
</dbReference>
<name>A0A7S4ZS97_RHIRH</name>
<evidence type="ECO:0000259" key="1">
    <source>
        <dbReference type="Pfam" id="PF18864"/>
    </source>
</evidence>
<proteinExistence type="predicted"/>
<gene>
    <name evidence="2" type="ORF">pC5.8d_774</name>
</gene>